<evidence type="ECO:0000256" key="1">
    <source>
        <dbReference type="ARBA" id="ARBA00009805"/>
    </source>
</evidence>
<dbReference type="GO" id="GO:0008270">
    <property type="term" value="F:zinc ion binding"/>
    <property type="evidence" value="ECO:0007669"/>
    <property type="project" value="UniProtKB-KW"/>
</dbReference>
<keyword evidence="5" id="KW-0862">Zinc</keyword>
<feature type="compositionally biased region" description="Basic and acidic residues" evidence="9">
    <location>
        <begin position="142"/>
        <end position="153"/>
    </location>
</feature>
<evidence type="ECO:0000256" key="7">
    <source>
        <dbReference type="ARBA" id="ARBA00022980"/>
    </source>
</evidence>
<feature type="compositionally biased region" description="Basic residues" evidence="9">
    <location>
        <begin position="199"/>
        <end position="221"/>
    </location>
</feature>
<evidence type="ECO:0000256" key="3">
    <source>
        <dbReference type="ARBA" id="ARBA00022730"/>
    </source>
</evidence>
<keyword evidence="11" id="KW-1185">Reference proteome</keyword>
<feature type="compositionally biased region" description="Basic and acidic residues" evidence="9">
    <location>
        <begin position="89"/>
        <end position="101"/>
    </location>
</feature>
<dbReference type="InterPro" id="IPR001569">
    <property type="entry name" value="Ribosomal_eL37"/>
</dbReference>
<feature type="compositionally biased region" description="Polar residues" evidence="9">
    <location>
        <begin position="425"/>
        <end position="436"/>
    </location>
</feature>
<dbReference type="GO" id="GO:0003735">
    <property type="term" value="F:structural constituent of ribosome"/>
    <property type="evidence" value="ECO:0007669"/>
    <property type="project" value="InterPro"/>
</dbReference>
<dbReference type="InterPro" id="IPR011332">
    <property type="entry name" value="Ribosomal_zn-bd"/>
</dbReference>
<feature type="region of interest" description="Disordered" evidence="9">
    <location>
        <begin position="74"/>
        <end position="309"/>
    </location>
</feature>
<dbReference type="InterPro" id="IPR011331">
    <property type="entry name" value="Ribosomal_eL37/eL43"/>
</dbReference>
<feature type="compositionally biased region" description="Basic and acidic residues" evidence="9">
    <location>
        <begin position="185"/>
        <end position="198"/>
    </location>
</feature>
<dbReference type="GO" id="GO:0019843">
    <property type="term" value="F:rRNA binding"/>
    <property type="evidence" value="ECO:0007669"/>
    <property type="project" value="UniProtKB-KW"/>
</dbReference>
<dbReference type="AlphaFoldDB" id="A0A5N5DRL9"/>
<feature type="compositionally biased region" description="Basic residues" evidence="9">
    <location>
        <begin position="171"/>
        <end position="184"/>
    </location>
</feature>
<evidence type="ECO:0000313" key="10">
    <source>
        <dbReference type="EMBL" id="KAB2580403.1"/>
    </source>
</evidence>
<dbReference type="PANTHER" id="PTHR40132">
    <property type="entry name" value="PRE-MRNA-SPLICING FACTOR 38B"/>
    <property type="match status" value="1"/>
</dbReference>
<sequence>MPTDELSDNYVAELLKKDAKASSARYASVGLQAYLPKRPTGQAPKPNTRFLRNILRDTDNHNAALLAKEAEESRARLKALREGGQGSNERPHKSREVDRGNGDVMSRSSKRRRTEDSDDESDRGHRRRDEERSSRRSHRSRREQSTDRDDDRDKRKRSRRSYDSEEDREYRRSRHSHRSRRHRDRSATDDDIKDDRKSERRHRHRRRSRSGSRDRRHRSRRETRSGSASEEEERRHKHRRRGSPSRSKERSRDSSTDRKHETSKPKLKERPSRSAKSAASDSDPLEAIVGPMPPPPEPKVRVRGRGAMRASTAMDAHFAADYDPSQDVQPGSEEDDWDMALEALRDRQRWKQQGAERLKAAGFTDEEVKKWEKGGEKTEEDVRWRKKGEGREWDRGKVVDDDGHIDIRAEWGRLKGTVTCSTHSLSGNSNNGQTACATRRDDTTDDTTSKLRQSTPTSLIQDDEGRCGRRSLHVQKHTCASCGYPAAKTRSYNWGEKAKRRHTTGSGRMRYLKTVPRRASNNFQQGVAKRKERASA</sequence>
<keyword evidence="6" id="KW-0694">RNA-binding</keyword>
<name>A0A5N5DRL9_9PEZI</name>
<dbReference type="EMBL" id="VCHE01000003">
    <property type="protein sequence ID" value="KAB2580403.1"/>
    <property type="molecule type" value="Genomic_DNA"/>
</dbReference>
<dbReference type="GO" id="GO:0006412">
    <property type="term" value="P:translation"/>
    <property type="evidence" value="ECO:0007669"/>
    <property type="project" value="InterPro"/>
</dbReference>
<gene>
    <name evidence="10" type="primary">RPL37A</name>
    <name evidence="10" type="ORF">DBV05_g904</name>
</gene>
<feature type="region of interest" description="Disordered" evidence="9">
    <location>
        <begin position="517"/>
        <end position="536"/>
    </location>
</feature>
<evidence type="ECO:0000256" key="5">
    <source>
        <dbReference type="ARBA" id="ARBA00022833"/>
    </source>
</evidence>
<feature type="region of interest" description="Disordered" evidence="9">
    <location>
        <begin position="425"/>
        <end position="452"/>
    </location>
</feature>
<comment type="similarity">
    <text evidence="1">Belongs to the eukaryotic ribosomal protein eL37 family.</text>
</comment>
<accession>A0A5N5DRL9</accession>
<evidence type="ECO:0000256" key="8">
    <source>
        <dbReference type="ARBA" id="ARBA00023274"/>
    </source>
</evidence>
<protein>
    <submittedName>
        <fullName evidence="10">60S ribosomal protein L37-A</fullName>
    </submittedName>
</protein>
<dbReference type="GO" id="GO:1990904">
    <property type="term" value="C:ribonucleoprotein complex"/>
    <property type="evidence" value="ECO:0007669"/>
    <property type="project" value="UniProtKB-KW"/>
</dbReference>
<keyword evidence="2" id="KW-0479">Metal-binding</keyword>
<dbReference type="SUPFAM" id="SSF57829">
    <property type="entry name" value="Zn-binding ribosomal proteins"/>
    <property type="match status" value="1"/>
</dbReference>
<proteinExistence type="inferred from homology"/>
<comment type="caution">
    <text evidence="10">The sequence shown here is derived from an EMBL/GenBank/DDBJ whole genome shotgun (WGS) entry which is preliminary data.</text>
</comment>
<dbReference type="Gene3D" id="2.20.25.30">
    <property type="match status" value="1"/>
</dbReference>
<dbReference type="GO" id="GO:0005840">
    <property type="term" value="C:ribosome"/>
    <property type="evidence" value="ECO:0007669"/>
    <property type="project" value="UniProtKB-KW"/>
</dbReference>
<evidence type="ECO:0000256" key="6">
    <source>
        <dbReference type="ARBA" id="ARBA00022884"/>
    </source>
</evidence>
<keyword evidence="8" id="KW-0687">Ribonucleoprotein</keyword>
<keyword evidence="4" id="KW-0863">Zinc-finger</keyword>
<dbReference type="PANTHER" id="PTHR40132:SF1">
    <property type="entry name" value="PRE-MRNA-SPLICING FACTOR 38B"/>
    <property type="match status" value="1"/>
</dbReference>
<feature type="compositionally biased region" description="Basic and acidic residues" evidence="9">
    <location>
        <begin position="246"/>
        <end position="272"/>
    </location>
</feature>
<keyword evidence="3" id="KW-0699">rRNA-binding</keyword>
<evidence type="ECO:0000256" key="2">
    <source>
        <dbReference type="ARBA" id="ARBA00022723"/>
    </source>
</evidence>
<dbReference type="Proteomes" id="UP000325902">
    <property type="component" value="Unassembled WGS sequence"/>
</dbReference>
<dbReference type="Pfam" id="PF01907">
    <property type="entry name" value="Ribosomal_L37e"/>
    <property type="match status" value="1"/>
</dbReference>
<evidence type="ECO:0000256" key="9">
    <source>
        <dbReference type="SAM" id="MobiDB-lite"/>
    </source>
</evidence>
<dbReference type="OrthoDB" id="10259236at2759"/>
<organism evidence="10 11">
    <name type="scientific">Lasiodiplodia theobromae</name>
    <dbReference type="NCBI Taxonomy" id="45133"/>
    <lineage>
        <taxon>Eukaryota</taxon>
        <taxon>Fungi</taxon>
        <taxon>Dikarya</taxon>
        <taxon>Ascomycota</taxon>
        <taxon>Pezizomycotina</taxon>
        <taxon>Dothideomycetes</taxon>
        <taxon>Dothideomycetes incertae sedis</taxon>
        <taxon>Botryosphaeriales</taxon>
        <taxon>Botryosphaeriaceae</taxon>
        <taxon>Lasiodiplodia</taxon>
    </lineage>
</organism>
<evidence type="ECO:0000313" key="11">
    <source>
        <dbReference type="Proteomes" id="UP000325902"/>
    </source>
</evidence>
<keyword evidence="7 10" id="KW-0689">Ribosomal protein</keyword>
<evidence type="ECO:0000256" key="4">
    <source>
        <dbReference type="ARBA" id="ARBA00022771"/>
    </source>
</evidence>
<reference evidence="10 11" key="1">
    <citation type="journal article" date="2019" name="Sci. Rep.">
        <title>A multi-omics analysis of the grapevine pathogen Lasiodiplodia theobromae reveals that temperature affects the expression of virulence- and pathogenicity-related genes.</title>
        <authorList>
            <person name="Felix C."/>
            <person name="Meneses R."/>
            <person name="Goncalves M.F.M."/>
            <person name="Tilleman L."/>
            <person name="Duarte A.S."/>
            <person name="Jorrin-Novo J.V."/>
            <person name="Van de Peer Y."/>
            <person name="Deforce D."/>
            <person name="Van Nieuwerburgh F."/>
            <person name="Esteves A.C."/>
            <person name="Alves A."/>
        </authorList>
    </citation>
    <scope>NUCLEOTIDE SEQUENCE [LARGE SCALE GENOMIC DNA]</scope>
    <source>
        <strain evidence="10 11">LA-SOL3</strain>
    </source>
</reference>